<dbReference type="PANTHER" id="PTHR23011:SF28">
    <property type="entry name" value="CYCLIC NUCLEOTIDE-BINDING DOMAIN CONTAINING PROTEIN"/>
    <property type="match status" value="1"/>
</dbReference>
<dbReference type="Pfam" id="PF00027">
    <property type="entry name" value="cNMP_binding"/>
    <property type="match status" value="2"/>
</dbReference>
<dbReference type="InterPro" id="IPR000595">
    <property type="entry name" value="cNMP-bd_dom"/>
</dbReference>
<dbReference type="PANTHER" id="PTHR23011">
    <property type="entry name" value="CYCLIC NUCLEOTIDE-BINDING DOMAIN CONTAINING PROTEIN"/>
    <property type="match status" value="1"/>
</dbReference>
<dbReference type="AlphaFoldDB" id="A0A9E7C075"/>
<dbReference type="InterPro" id="IPR014710">
    <property type="entry name" value="RmlC-like_jellyroll"/>
</dbReference>
<gene>
    <name evidence="2" type="ORF">DSM104329_02474</name>
</gene>
<reference evidence="2" key="1">
    <citation type="journal article" date="2022" name="Int. J. Syst. Evol. Microbiol.">
        <title>Pseudomonas aegrilactucae sp. nov. and Pseudomonas morbosilactucae sp. nov., pathogens causing bacterial rot of lettuce in Japan.</title>
        <authorList>
            <person name="Sawada H."/>
            <person name="Fujikawa T."/>
            <person name="Satou M."/>
        </authorList>
    </citation>
    <scope>NUCLEOTIDE SEQUENCE</scope>
    <source>
        <strain evidence="2">0166_1</strain>
    </source>
</reference>
<evidence type="ECO:0000313" key="3">
    <source>
        <dbReference type="Proteomes" id="UP001162834"/>
    </source>
</evidence>
<dbReference type="PROSITE" id="PS50042">
    <property type="entry name" value="CNMP_BINDING_3"/>
    <property type="match status" value="2"/>
</dbReference>
<dbReference type="RefSeq" id="WP_259315752.1">
    <property type="nucleotide sequence ID" value="NZ_CP087164.1"/>
</dbReference>
<keyword evidence="3" id="KW-1185">Reference proteome</keyword>
<dbReference type="EMBL" id="CP087164">
    <property type="protein sequence ID" value="UGS36076.1"/>
    <property type="molecule type" value="Genomic_DNA"/>
</dbReference>
<evidence type="ECO:0000259" key="1">
    <source>
        <dbReference type="PROSITE" id="PS50042"/>
    </source>
</evidence>
<feature type="domain" description="Cyclic nucleotide-binding" evidence="1">
    <location>
        <begin position="15"/>
        <end position="118"/>
    </location>
</feature>
<organism evidence="2 3">
    <name type="scientific">Capillimicrobium parvum</name>
    <dbReference type="NCBI Taxonomy" id="2884022"/>
    <lineage>
        <taxon>Bacteria</taxon>
        <taxon>Bacillati</taxon>
        <taxon>Actinomycetota</taxon>
        <taxon>Thermoleophilia</taxon>
        <taxon>Solirubrobacterales</taxon>
        <taxon>Capillimicrobiaceae</taxon>
        <taxon>Capillimicrobium</taxon>
    </lineage>
</organism>
<dbReference type="Proteomes" id="UP001162834">
    <property type="component" value="Chromosome"/>
</dbReference>
<dbReference type="SMART" id="SM00100">
    <property type="entry name" value="cNMP"/>
    <property type="match status" value="2"/>
</dbReference>
<accession>A0A9E7C075</accession>
<sequence length="334" mass="36145">MSERERVAFLAGVPLFEGIAEDDLADLAHVLRRRTVRAGEIIWREGSHAASMALIVDGRVAVTRHVVGARAMSVAEFGPGQTVGEIPLFDGGPHTATAQAADTTTLLLLGRPDFAALVARRHPSAFALKRRIASLATARLRTQLERLAAPIADAPDEQPAAEALPLAAELEPCGPPNSGYVRRMATFRAFDSLALWGFLTAGRYARCRRGRTLVAEGAQPNACYLTINGAVEKVLVRGRRRIRVGLAGPGQAFAYESLIDGRPAPVTAISRERALLLVLPREPFERLFLGDTPESHVFLDVIDRDVVGSWRHALRPLAPLVHASAPRDKFVSVT</sequence>
<feature type="domain" description="Cyclic nucleotide-binding" evidence="1">
    <location>
        <begin position="204"/>
        <end position="288"/>
    </location>
</feature>
<dbReference type="InterPro" id="IPR018490">
    <property type="entry name" value="cNMP-bd_dom_sf"/>
</dbReference>
<dbReference type="Gene3D" id="2.60.120.10">
    <property type="entry name" value="Jelly Rolls"/>
    <property type="match status" value="2"/>
</dbReference>
<dbReference type="CDD" id="cd00038">
    <property type="entry name" value="CAP_ED"/>
    <property type="match status" value="2"/>
</dbReference>
<protein>
    <recommendedName>
        <fullName evidence="1">Cyclic nucleotide-binding domain-containing protein</fullName>
    </recommendedName>
</protein>
<evidence type="ECO:0000313" key="2">
    <source>
        <dbReference type="EMBL" id="UGS36076.1"/>
    </source>
</evidence>
<dbReference type="SUPFAM" id="SSF51206">
    <property type="entry name" value="cAMP-binding domain-like"/>
    <property type="match status" value="2"/>
</dbReference>
<proteinExistence type="predicted"/>
<dbReference type="KEGG" id="sbae:DSM104329_02474"/>
<name>A0A9E7C075_9ACTN</name>